<evidence type="ECO:0000313" key="4">
    <source>
        <dbReference type="Proteomes" id="UP000636956"/>
    </source>
</evidence>
<proteinExistence type="predicted"/>
<keyword evidence="2" id="KW-0732">Signal</keyword>
<accession>A0A917PPG8</accession>
<dbReference type="PROSITE" id="PS51257">
    <property type="entry name" value="PROKAR_LIPOPROTEIN"/>
    <property type="match status" value="1"/>
</dbReference>
<evidence type="ECO:0000256" key="1">
    <source>
        <dbReference type="SAM" id="MobiDB-lite"/>
    </source>
</evidence>
<dbReference type="AlphaFoldDB" id="A0A917PPG8"/>
<reference evidence="3" key="1">
    <citation type="journal article" date="2014" name="Int. J. Syst. Evol. Microbiol.">
        <title>Complete genome sequence of Corynebacterium casei LMG S-19264T (=DSM 44701T), isolated from a smear-ripened cheese.</title>
        <authorList>
            <consortium name="US DOE Joint Genome Institute (JGI-PGF)"/>
            <person name="Walter F."/>
            <person name="Albersmeier A."/>
            <person name="Kalinowski J."/>
            <person name="Ruckert C."/>
        </authorList>
    </citation>
    <scope>NUCLEOTIDE SEQUENCE</scope>
    <source>
        <strain evidence="3">CGMCC 1.8984</strain>
    </source>
</reference>
<name>A0A917PPG8_9MICO</name>
<reference evidence="3" key="2">
    <citation type="submission" date="2020-09" db="EMBL/GenBank/DDBJ databases">
        <authorList>
            <person name="Sun Q."/>
            <person name="Zhou Y."/>
        </authorList>
    </citation>
    <scope>NUCLEOTIDE SEQUENCE</scope>
    <source>
        <strain evidence="3">CGMCC 1.8984</strain>
    </source>
</reference>
<evidence type="ECO:0000313" key="3">
    <source>
        <dbReference type="EMBL" id="GGJ87016.1"/>
    </source>
</evidence>
<evidence type="ECO:0008006" key="5">
    <source>
        <dbReference type="Google" id="ProtNLM"/>
    </source>
</evidence>
<comment type="caution">
    <text evidence="3">The sequence shown here is derived from an EMBL/GenBank/DDBJ whole genome shotgun (WGS) entry which is preliminary data.</text>
</comment>
<dbReference type="EMBL" id="BMMD01000016">
    <property type="protein sequence ID" value="GGJ87016.1"/>
    <property type="molecule type" value="Genomic_DNA"/>
</dbReference>
<keyword evidence="4" id="KW-1185">Reference proteome</keyword>
<evidence type="ECO:0000256" key="2">
    <source>
        <dbReference type="SAM" id="SignalP"/>
    </source>
</evidence>
<feature type="chain" id="PRO_5039073511" description="DUF4352 domain-containing protein" evidence="2">
    <location>
        <begin position="24"/>
        <end position="180"/>
    </location>
</feature>
<feature type="region of interest" description="Disordered" evidence="1">
    <location>
        <begin position="25"/>
        <end position="53"/>
    </location>
</feature>
<gene>
    <name evidence="3" type="ORF">GCM10011372_26820</name>
</gene>
<dbReference type="RefSeq" id="WP_188743934.1">
    <property type="nucleotide sequence ID" value="NZ_BAABFW010000029.1"/>
</dbReference>
<dbReference type="Proteomes" id="UP000636956">
    <property type="component" value="Unassembled WGS sequence"/>
</dbReference>
<feature type="compositionally biased region" description="Low complexity" evidence="1">
    <location>
        <begin position="25"/>
        <end position="50"/>
    </location>
</feature>
<protein>
    <recommendedName>
        <fullName evidence="5">DUF4352 domain-containing protein</fullName>
    </recommendedName>
</protein>
<feature type="signal peptide" evidence="2">
    <location>
        <begin position="1"/>
        <end position="23"/>
    </location>
</feature>
<organism evidence="3 4">
    <name type="scientific">Agromyces bauzanensis</name>
    <dbReference type="NCBI Taxonomy" id="1308924"/>
    <lineage>
        <taxon>Bacteria</taxon>
        <taxon>Bacillati</taxon>
        <taxon>Actinomycetota</taxon>
        <taxon>Actinomycetes</taxon>
        <taxon>Micrococcales</taxon>
        <taxon>Microbacteriaceae</taxon>
        <taxon>Agromyces</taxon>
    </lineage>
</organism>
<sequence length="180" mass="18013">MNTRISITAAAILLTGLALTGCAQTGGATTSRDEPAAVASDAPAPAQPDVTPFGGTFTYEDGVALTVAAPAPYTPSQYAAGATQPNNVTITFTVVNGSDATIELLSMPEVTSGGVKGESITDLSNDTVALEPFGGNADVLPGQSFSWTMAYSLADAADVTVSIAPTPFEYGAAIFSTVAG</sequence>